<protein>
    <submittedName>
        <fullName evidence="1">SAM-dependent methyltransferase</fullName>
    </submittedName>
</protein>
<dbReference type="SUPFAM" id="SSF53335">
    <property type="entry name" value="S-adenosyl-L-methionine-dependent methyltransferases"/>
    <property type="match status" value="1"/>
</dbReference>
<organism evidence="1 2">
    <name type="scientific">Methylomonas koyamae</name>
    <dbReference type="NCBI Taxonomy" id="702114"/>
    <lineage>
        <taxon>Bacteria</taxon>
        <taxon>Pseudomonadati</taxon>
        <taxon>Pseudomonadota</taxon>
        <taxon>Gammaproteobacteria</taxon>
        <taxon>Methylococcales</taxon>
        <taxon>Methylococcaceae</taxon>
        <taxon>Methylomonas</taxon>
    </lineage>
</organism>
<dbReference type="PANTHER" id="PTHR35276">
    <property type="entry name" value="S-ADENOSYL-L-METHIONINE-DEPENDENT METHYLTRANSFERASES SUPERFAMILY PROTEIN"/>
    <property type="match status" value="1"/>
</dbReference>
<dbReference type="AlphaFoldDB" id="A0A177NXK7"/>
<evidence type="ECO:0000313" key="1">
    <source>
        <dbReference type="EMBL" id="OAI21800.1"/>
    </source>
</evidence>
<dbReference type="RefSeq" id="WP_064026753.1">
    <property type="nucleotide sequence ID" value="NZ_LUUK01000091.1"/>
</dbReference>
<dbReference type="STRING" id="702114.A1355_22995"/>
<dbReference type="GO" id="GO:0008168">
    <property type="term" value="F:methyltransferase activity"/>
    <property type="evidence" value="ECO:0007669"/>
    <property type="project" value="UniProtKB-KW"/>
</dbReference>
<dbReference type="Pfam" id="PF06962">
    <property type="entry name" value="rRNA_methylase"/>
    <property type="match status" value="1"/>
</dbReference>
<dbReference type="GO" id="GO:0032259">
    <property type="term" value="P:methylation"/>
    <property type="evidence" value="ECO:0007669"/>
    <property type="project" value="UniProtKB-KW"/>
</dbReference>
<dbReference type="Proteomes" id="UP000077628">
    <property type="component" value="Unassembled WGS sequence"/>
</dbReference>
<keyword evidence="2" id="KW-1185">Reference proteome</keyword>
<keyword evidence="1" id="KW-0808">Transferase</keyword>
<gene>
    <name evidence="1" type="ORF">A1355_22995</name>
</gene>
<dbReference type="EMBL" id="LUUK01000091">
    <property type="protein sequence ID" value="OAI21800.1"/>
    <property type="molecule type" value="Genomic_DNA"/>
</dbReference>
<dbReference type="PANTHER" id="PTHR35276:SF1">
    <property type="entry name" value="TRNA (MNM(5)S(2)U34)-METHYLTRANSFERASE, CHLOROPLASTIC"/>
    <property type="match status" value="1"/>
</dbReference>
<accession>A0A177NXK7</accession>
<dbReference type="InterPro" id="IPR029063">
    <property type="entry name" value="SAM-dependent_MTases_sf"/>
</dbReference>
<reference evidence="2" key="1">
    <citation type="submission" date="2016-03" db="EMBL/GenBank/DDBJ databases">
        <authorList>
            <person name="Heylen K."/>
            <person name="De Vos P."/>
            <person name="Vekeman B."/>
        </authorList>
    </citation>
    <scope>NUCLEOTIDE SEQUENCE [LARGE SCALE GENOMIC DNA]</scope>
    <source>
        <strain evidence="2">R-45383</strain>
    </source>
</reference>
<dbReference type="Gene3D" id="3.40.50.150">
    <property type="entry name" value="Vaccinia Virus protein VP39"/>
    <property type="match status" value="1"/>
</dbReference>
<sequence length="194" mass="20382">MTRISLVERAHALVGECVKLGDVVVDATLGNGHDAAFLAQCVGAAGTLFGFDVQARALENTQSRLREVGFQGRAALTLASHSDMAVHIPPQWHGKLAAVMFNLGYLPGGDKAVVTTAAATLTALETACRLLASTGILTVLAYPGHPGGDIETERLTTWCHALDPAGFAVERVASGSDKPTAPRLFAIRKRVDLI</sequence>
<evidence type="ECO:0000313" key="2">
    <source>
        <dbReference type="Proteomes" id="UP000077628"/>
    </source>
</evidence>
<proteinExistence type="predicted"/>
<comment type="caution">
    <text evidence="1">The sequence shown here is derived from an EMBL/GenBank/DDBJ whole genome shotgun (WGS) entry which is preliminary data.</text>
</comment>
<name>A0A177NXK7_9GAMM</name>
<keyword evidence="1" id="KW-0489">Methyltransferase</keyword>
<dbReference type="InterPro" id="IPR010719">
    <property type="entry name" value="MnmM_MeTrfase"/>
</dbReference>
<dbReference type="OrthoDB" id="9792989at2"/>